<proteinExistence type="predicted"/>
<dbReference type="PANTHER" id="PTHR38455">
    <property type="entry name" value="HYPOTHETICAL CYTOSOLIC PROTEIN"/>
    <property type="match status" value="1"/>
</dbReference>
<evidence type="ECO:0000313" key="1">
    <source>
        <dbReference type="EMBL" id="SHN69518.1"/>
    </source>
</evidence>
<protein>
    <recommendedName>
        <fullName evidence="3">DUF951 domain-containing protein</fullName>
    </recommendedName>
</protein>
<dbReference type="EMBL" id="FRDN01000006">
    <property type="protein sequence ID" value="SHN69518.1"/>
    <property type="molecule type" value="Genomic_DNA"/>
</dbReference>
<organism evidence="1 2">
    <name type="scientific">Desulfitobacterium chlororespirans DSM 11544</name>
    <dbReference type="NCBI Taxonomy" id="1121395"/>
    <lineage>
        <taxon>Bacteria</taxon>
        <taxon>Bacillati</taxon>
        <taxon>Bacillota</taxon>
        <taxon>Clostridia</taxon>
        <taxon>Eubacteriales</taxon>
        <taxon>Desulfitobacteriaceae</taxon>
        <taxon>Desulfitobacterium</taxon>
    </lineage>
</organism>
<keyword evidence="2" id="KW-1185">Reference proteome</keyword>
<evidence type="ECO:0000313" key="2">
    <source>
        <dbReference type="Proteomes" id="UP000184010"/>
    </source>
</evidence>
<dbReference type="STRING" id="1121395.SAMN02745215_01949"/>
<reference evidence="2" key="1">
    <citation type="submission" date="2016-12" db="EMBL/GenBank/DDBJ databases">
        <authorList>
            <person name="Varghese N."/>
            <person name="Submissions S."/>
        </authorList>
    </citation>
    <scope>NUCLEOTIDE SEQUENCE [LARGE SCALE GENOMIC DNA]</scope>
    <source>
        <strain evidence="2">DSM 11544</strain>
    </source>
</reference>
<gene>
    <name evidence="1" type="ORF">SAMN02745215_01949</name>
</gene>
<sequence length="67" mass="7868">MIALQIGDIIRLRKPHPCGSTDWKVMRTGMDFRIQCLGCQHQAWIPRVKLERQLKEVLQKAHHPEQP</sequence>
<accession>A0A1M7TFX8</accession>
<dbReference type="PIRSF" id="PIRSF037263">
    <property type="entry name" value="DUF951_bac"/>
    <property type="match status" value="1"/>
</dbReference>
<dbReference type="Proteomes" id="UP000184010">
    <property type="component" value="Unassembled WGS sequence"/>
</dbReference>
<dbReference type="AlphaFoldDB" id="A0A1M7TFX8"/>
<name>A0A1M7TFX8_9FIRM</name>
<dbReference type="RefSeq" id="WP_072772418.1">
    <property type="nucleotide sequence ID" value="NZ_FRDN01000006.1"/>
</dbReference>
<evidence type="ECO:0008006" key="3">
    <source>
        <dbReference type="Google" id="ProtNLM"/>
    </source>
</evidence>
<dbReference type="Pfam" id="PF06107">
    <property type="entry name" value="DUF951"/>
    <property type="match status" value="1"/>
</dbReference>
<dbReference type="PANTHER" id="PTHR38455:SF1">
    <property type="entry name" value="DUF951 DOMAIN-CONTAINING PROTEIN"/>
    <property type="match status" value="1"/>
</dbReference>
<dbReference type="InterPro" id="IPR009296">
    <property type="entry name" value="DUF951"/>
</dbReference>